<organism evidence="2 3">
    <name type="scientific">Phyllotreta striolata</name>
    <name type="common">Striped flea beetle</name>
    <name type="synonym">Crioceris striolata</name>
    <dbReference type="NCBI Taxonomy" id="444603"/>
    <lineage>
        <taxon>Eukaryota</taxon>
        <taxon>Metazoa</taxon>
        <taxon>Ecdysozoa</taxon>
        <taxon>Arthropoda</taxon>
        <taxon>Hexapoda</taxon>
        <taxon>Insecta</taxon>
        <taxon>Pterygota</taxon>
        <taxon>Neoptera</taxon>
        <taxon>Endopterygota</taxon>
        <taxon>Coleoptera</taxon>
        <taxon>Polyphaga</taxon>
        <taxon>Cucujiformia</taxon>
        <taxon>Chrysomeloidea</taxon>
        <taxon>Chrysomelidae</taxon>
        <taxon>Galerucinae</taxon>
        <taxon>Alticini</taxon>
        <taxon>Phyllotreta</taxon>
    </lineage>
</organism>
<name>A0A9N9TMK1_PHYSR</name>
<accession>A0A9N9TMK1</accession>
<keyword evidence="1" id="KW-0732">Signal</keyword>
<dbReference type="AlphaFoldDB" id="A0A9N9TMK1"/>
<dbReference type="EMBL" id="OU900097">
    <property type="protein sequence ID" value="CAG9861612.1"/>
    <property type="molecule type" value="Genomic_DNA"/>
</dbReference>
<evidence type="ECO:0000313" key="2">
    <source>
        <dbReference type="EMBL" id="CAG9861612.1"/>
    </source>
</evidence>
<proteinExistence type="predicted"/>
<feature type="signal peptide" evidence="1">
    <location>
        <begin position="1"/>
        <end position="24"/>
    </location>
</feature>
<reference evidence="2" key="1">
    <citation type="submission" date="2022-01" db="EMBL/GenBank/DDBJ databases">
        <authorList>
            <person name="King R."/>
        </authorList>
    </citation>
    <scope>NUCLEOTIDE SEQUENCE</scope>
</reference>
<dbReference type="Proteomes" id="UP001153712">
    <property type="component" value="Chromosome 4"/>
</dbReference>
<sequence length="70" mass="7297">MMKFALIAALFAVLLVQCLVVAQGGDDPMKSMAKIPQDMAKAGADAIRLGTETFSNMAKEGLSVLPGANK</sequence>
<evidence type="ECO:0000313" key="3">
    <source>
        <dbReference type="Proteomes" id="UP001153712"/>
    </source>
</evidence>
<feature type="chain" id="PRO_5040415933" evidence="1">
    <location>
        <begin position="25"/>
        <end position="70"/>
    </location>
</feature>
<keyword evidence="3" id="KW-1185">Reference proteome</keyword>
<evidence type="ECO:0000256" key="1">
    <source>
        <dbReference type="SAM" id="SignalP"/>
    </source>
</evidence>
<protein>
    <submittedName>
        <fullName evidence="2">Uncharacterized protein</fullName>
    </submittedName>
</protein>
<gene>
    <name evidence="2" type="ORF">PHYEVI_LOCUS7947</name>
</gene>